<dbReference type="GO" id="GO:0016559">
    <property type="term" value="P:peroxisome fission"/>
    <property type="evidence" value="ECO:0007669"/>
    <property type="project" value="TreeGrafter"/>
</dbReference>
<dbReference type="PANTHER" id="PTHR11566:SF21">
    <property type="entry name" value="DYNAMIN RELATED PROTEIN 1, ISOFORM A"/>
    <property type="match status" value="1"/>
</dbReference>
<dbReference type="Gene3D" id="3.40.50.300">
    <property type="entry name" value="P-loop containing nucleotide triphosphate hydrolases"/>
    <property type="match status" value="1"/>
</dbReference>
<dbReference type="SUPFAM" id="SSF52540">
    <property type="entry name" value="P-loop containing nucleoside triphosphate hydrolases"/>
    <property type="match status" value="1"/>
</dbReference>
<comment type="caution">
    <text evidence="6">The sequence shown here is derived from an EMBL/GenBank/DDBJ whole genome shotgun (WGS) entry which is preliminary data.</text>
</comment>
<evidence type="ECO:0000259" key="5">
    <source>
        <dbReference type="PROSITE" id="PS51718"/>
    </source>
</evidence>
<dbReference type="GO" id="GO:0006897">
    <property type="term" value="P:endocytosis"/>
    <property type="evidence" value="ECO:0007669"/>
    <property type="project" value="TreeGrafter"/>
</dbReference>
<dbReference type="GO" id="GO:0003924">
    <property type="term" value="F:GTPase activity"/>
    <property type="evidence" value="ECO:0007669"/>
    <property type="project" value="InterPro"/>
</dbReference>
<evidence type="ECO:0000259" key="4">
    <source>
        <dbReference type="PROSITE" id="PS51388"/>
    </source>
</evidence>
<dbReference type="PRINTS" id="PR00195">
    <property type="entry name" value="DYNAMIN"/>
</dbReference>
<gene>
    <name evidence="6" type="ORF">HK099_008427</name>
</gene>
<feature type="non-terminal residue" evidence="6">
    <location>
        <position position="1"/>
    </location>
</feature>
<feature type="domain" description="GED" evidence="4">
    <location>
        <begin position="548"/>
        <end position="634"/>
    </location>
</feature>
<dbReference type="CDD" id="cd08771">
    <property type="entry name" value="DLP_1"/>
    <property type="match status" value="1"/>
</dbReference>
<dbReference type="InterPro" id="IPR020850">
    <property type="entry name" value="GED_dom"/>
</dbReference>
<accession>A0AAD5TW18</accession>
<sequence length="634" mass="71804">VYKKKMDKVDKLCNIDQIDILRSLGLDRYISLPQLLVCGDQSAGKSTLLEKLTGIEFPSSSGMCTTFITEIIMSDGDVESYVVEYPTVQIEKQNYANLSADVQKQVELVEALIGKQEPLNSISDVKSRIEAFKSLTGGRIVSEGVLRVYIKKPKSARLTILDTPGYIHSTINGQSKDLPTKISAMIEEYISKSKTINIAVLPANRDLATNVVMSKVEQYDPKGARTIGVISKIDICSEEEFEDCVKLLHGELKPLELGYHAVSGNDIIPMKWTKATAKENLGIDCLREKLADILASHIARELPKIRYDIDIDLASSKNDLLKLGPDLDSNAEKLRQLIITSKKAKGIWIQCLEGGFVNNPKNLRAQLHKIQQSLQNTIKEMVDTEKFDQTKMKEFLEERRGPGPAGFIDYNTFSLLVYENVKSWEEQIQISVLNWSNTYEDCLKELLKNEICPLFFEMAAYTCKNVISLIKEEMREMVHELIKDESRPHTLDDHFNTAEDNLRRISESAFNVMALGIPKTATHFSGYAIHERLNSSTTPVVSNEVRAVTAMICKCTAYEKTAFKRIIDAVCQNIMERMLVRKGVDRIFDEIEKMDVSLFRESIKAKNKRNNLKKKIEVFENSIIKINEMYSRTS</sequence>
<evidence type="ECO:0000313" key="6">
    <source>
        <dbReference type="EMBL" id="KAJ3209850.1"/>
    </source>
</evidence>
<evidence type="ECO:0000256" key="3">
    <source>
        <dbReference type="SAM" id="Coils"/>
    </source>
</evidence>
<protein>
    <submittedName>
        <fullName evidence="6">Uncharacterized protein</fullName>
    </submittedName>
</protein>
<dbReference type="PANTHER" id="PTHR11566">
    <property type="entry name" value="DYNAMIN"/>
    <property type="match status" value="1"/>
</dbReference>
<dbReference type="GO" id="GO:0005874">
    <property type="term" value="C:microtubule"/>
    <property type="evidence" value="ECO:0007669"/>
    <property type="project" value="TreeGrafter"/>
</dbReference>
<dbReference type="InterPro" id="IPR030381">
    <property type="entry name" value="G_DYNAMIN_dom"/>
</dbReference>
<feature type="coiled-coil region" evidence="3">
    <location>
        <begin position="602"/>
        <end position="629"/>
    </location>
</feature>
<keyword evidence="3" id="KW-0175">Coiled coil</keyword>
<dbReference type="GO" id="GO:0005739">
    <property type="term" value="C:mitochondrion"/>
    <property type="evidence" value="ECO:0007669"/>
    <property type="project" value="TreeGrafter"/>
</dbReference>
<dbReference type="Pfam" id="PF01031">
    <property type="entry name" value="Dynamin_M"/>
    <property type="match status" value="1"/>
</dbReference>
<dbReference type="GO" id="GO:0008017">
    <property type="term" value="F:microtubule binding"/>
    <property type="evidence" value="ECO:0007669"/>
    <property type="project" value="TreeGrafter"/>
</dbReference>
<dbReference type="Pfam" id="PF00350">
    <property type="entry name" value="Dynamin_N"/>
    <property type="match status" value="1"/>
</dbReference>
<dbReference type="GO" id="GO:0048312">
    <property type="term" value="P:intracellular distribution of mitochondria"/>
    <property type="evidence" value="ECO:0007669"/>
    <property type="project" value="TreeGrafter"/>
</dbReference>
<feature type="domain" description="Dynamin-type G" evidence="5">
    <location>
        <begin position="29"/>
        <end position="303"/>
    </location>
</feature>
<evidence type="ECO:0000313" key="7">
    <source>
        <dbReference type="Proteomes" id="UP001211065"/>
    </source>
</evidence>
<proteinExistence type="predicted"/>
<dbReference type="InterPro" id="IPR000375">
    <property type="entry name" value="Dynamin_stalk"/>
</dbReference>
<dbReference type="InterPro" id="IPR022812">
    <property type="entry name" value="Dynamin"/>
</dbReference>
<dbReference type="GO" id="GO:0000266">
    <property type="term" value="P:mitochondrial fission"/>
    <property type="evidence" value="ECO:0007669"/>
    <property type="project" value="TreeGrafter"/>
</dbReference>
<dbReference type="PROSITE" id="PS51388">
    <property type="entry name" value="GED"/>
    <property type="match status" value="1"/>
</dbReference>
<dbReference type="Proteomes" id="UP001211065">
    <property type="component" value="Unassembled WGS sequence"/>
</dbReference>
<dbReference type="AlphaFoldDB" id="A0AAD5TW18"/>
<dbReference type="PROSITE" id="PS51718">
    <property type="entry name" value="G_DYNAMIN_2"/>
    <property type="match status" value="1"/>
</dbReference>
<dbReference type="InterPro" id="IPR001401">
    <property type="entry name" value="Dynamin_GTPase"/>
</dbReference>
<dbReference type="GO" id="GO:0005525">
    <property type="term" value="F:GTP binding"/>
    <property type="evidence" value="ECO:0007669"/>
    <property type="project" value="InterPro"/>
</dbReference>
<keyword evidence="2" id="KW-0342">GTP-binding</keyword>
<reference evidence="6" key="1">
    <citation type="submission" date="2020-05" db="EMBL/GenBank/DDBJ databases">
        <title>Phylogenomic resolution of chytrid fungi.</title>
        <authorList>
            <person name="Stajich J.E."/>
            <person name="Amses K."/>
            <person name="Simmons R."/>
            <person name="Seto K."/>
            <person name="Myers J."/>
            <person name="Bonds A."/>
            <person name="Quandt C.A."/>
            <person name="Barry K."/>
            <person name="Liu P."/>
            <person name="Grigoriev I."/>
            <person name="Longcore J.E."/>
            <person name="James T.Y."/>
        </authorList>
    </citation>
    <scope>NUCLEOTIDE SEQUENCE</scope>
    <source>
        <strain evidence="6">JEL0476</strain>
    </source>
</reference>
<dbReference type="EMBL" id="JADGJW010000920">
    <property type="protein sequence ID" value="KAJ3209850.1"/>
    <property type="molecule type" value="Genomic_DNA"/>
</dbReference>
<dbReference type="SMART" id="SM00053">
    <property type="entry name" value="DYNc"/>
    <property type="match status" value="1"/>
</dbReference>
<dbReference type="Gene3D" id="1.20.120.1240">
    <property type="entry name" value="Dynamin, middle domain"/>
    <property type="match status" value="1"/>
</dbReference>
<name>A0AAD5TW18_9FUNG</name>
<organism evidence="6 7">
    <name type="scientific">Clydaea vesicula</name>
    <dbReference type="NCBI Taxonomy" id="447962"/>
    <lineage>
        <taxon>Eukaryota</taxon>
        <taxon>Fungi</taxon>
        <taxon>Fungi incertae sedis</taxon>
        <taxon>Chytridiomycota</taxon>
        <taxon>Chytridiomycota incertae sedis</taxon>
        <taxon>Chytridiomycetes</taxon>
        <taxon>Lobulomycetales</taxon>
        <taxon>Lobulomycetaceae</taxon>
        <taxon>Clydaea</taxon>
    </lineage>
</organism>
<dbReference type="GO" id="GO:0016020">
    <property type="term" value="C:membrane"/>
    <property type="evidence" value="ECO:0007669"/>
    <property type="project" value="TreeGrafter"/>
</dbReference>
<keyword evidence="1" id="KW-0547">Nucleotide-binding</keyword>
<dbReference type="InterPro" id="IPR045063">
    <property type="entry name" value="Dynamin_N"/>
</dbReference>
<evidence type="ECO:0000256" key="2">
    <source>
        <dbReference type="ARBA" id="ARBA00023134"/>
    </source>
</evidence>
<keyword evidence="7" id="KW-1185">Reference proteome</keyword>
<evidence type="ECO:0000256" key="1">
    <source>
        <dbReference type="ARBA" id="ARBA00022741"/>
    </source>
</evidence>
<dbReference type="InterPro" id="IPR027417">
    <property type="entry name" value="P-loop_NTPase"/>
</dbReference>